<sequence length="300" mass="32588">MAEPKMIMQSEDDTFVDENRRATLWLDFWKKFQKQKPALVSGVFILLLFIIAIIGPILAPYGVAEPDYNHILEGPSAQHIAGTDAYGRDIFSRIIVGSRISLLISISSVFVGAALGSILGLISGFYGRWIDSLIMRACDVLFSFPGMLLAIGIIAILGPGITNVVIAISIFTIPTFARIVRSGTLSAKQSVFVEAARSIGATNKRIIWKHIFPETVSSIIVYFTMRIGNAILVAASLGFLGLGAKPPTPEWGAMLSMGRDYISTDPHITFFPGLAIFLTVLAFNLLGDGLRDALDPKIKN</sequence>
<feature type="transmembrane region" description="Helical" evidence="10">
    <location>
        <begin position="219"/>
        <end position="242"/>
    </location>
</feature>
<dbReference type="InterPro" id="IPR025966">
    <property type="entry name" value="OppC_N"/>
</dbReference>
<dbReference type="PROSITE" id="PS50928">
    <property type="entry name" value="ABC_TM1"/>
    <property type="match status" value="1"/>
</dbReference>
<dbReference type="InterPro" id="IPR035906">
    <property type="entry name" value="MetI-like_sf"/>
</dbReference>
<feature type="transmembrane region" description="Helical" evidence="10">
    <location>
        <begin position="38"/>
        <end position="59"/>
    </location>
</feature>
<keyword evidence="6 10" id="KW-1133">Transmembrane helix</keyword>
<feature type="transmembrane region" description="Helical" evidence="10">
    <location>
        <begin position="164"/>
        <end position="180"/>
    </location>
</feature>
<evidence type="ECO:0000256" key="3">
    <source>
        <dbReference type="ARBA" id="ARBA00022448"/>
    </source>
</evidence>
<feature type="domain" description="ABC transmembrane type-1" evidence="11">
    <location>
        <begin position="98"/>
        <end position="287"/>
    </location>
</feature>
<feature type="transmembrane region" description="Helical" evidence="10">
    <location>
        <begin position="138"/>
        <end position="158"/>
    </location>
</feature>
<comment type="subcellular location">
    <subcellularLocation>
        <location evidence="1 10">Cell membrane</location>
        <topology evidence="1 10">Multi-pass membrane protein</topology>
    </subcellularLocation>
</comment>
<proteinExistence type="inferred from homology"/>
<dbReference type="GO" id="GO:0071916">
    <property type="term" value="F:dipeptide transmembrane transporter activity"/>
    <property type="evidence" value="ECO:0007669"/>
    <property type="project" value="TreeGrafter"/>
</dbReference>
<keyword evidence="7 10" id="KW-0472">Membrane</keyword>
<dbReference type="SUPFAM" id="SSF161098">
    <property type="entry name" value="MetI-like"/>
    <property type="match status" value="1"/>
</dbReference>
<organism evidence="12 13">
    <name type="scientific">Virgibacillus phasianinus</name>
    <dbReference type="NCBI Taxonomy" id="2017483"/>
    <lineage>
        <taxon>Bacteria</taxon>
        <taxon>Bacillati</taxon>
        <taxon>Bacillota</taxon>
        <taxon>Bacilli</taxon>
        <taxon>Bacillales</taxon>
        <taxon>Bacillaceae</taxon>
        <taxon>Virgibacillus</taxon>
    </lineage>
</organism>
<evidence type="ECO:0000259" key="11">
    <source>
        <dbReference type="PROSITE" id="PS50928"/>
    </source>
</evidence>
<evidence type="ECO:0000256" key="5">
    <source>
        <dbReference type="ARBA" id="ARBA00022692"/>
    </source>
</evidence>
<accession>A0A220U2I3</accession>
<keyword evidence="5 10" id="KW-0812">Transmembrane</keyword>
<dbReference type="PANTHER" id="PTHR43386:SF3">
    <property type="entry name" value="GLUTATHIONE TRANSPORT SYSTEM PERMEASE PROTEIN GSID"/>
    <property type="match status" value="1"/>
</dbReference>
<evidence type="ECO:0000256" key="2">
    <source>
        <dbReference type="ARBA" id="ARBA00009306"/>
    </source>
</evidence>
<dbReference type="PANTHER" id="PTHR43386">
    <property type="entry name" value="OLIGOPEPTIDE TRANSPORT SYSTEM PERMEASE PROTEIN APPC"/>
    <property type="match status" value="1"/>
</dbReference>
<dbReference type="InterPro" id="IPR050366">
    <property type="entry name" value="BP-dependent_transpt_permease"/>
</dbReference>
<evidence type="ECO:0000256" key="7">
    <source>
        <dbReference type="ARBA" id="ARBA00023136"/>
    </source>
</evidence>
<evidence type="ECO:0000256" key="1">
    <source>
        <dbReference type="ARBA" id="ARBA00004651"/>
    </source>
</evidence>
<reference evidence="12 13" key="1">
    <citation type="submission" date="2017-07" db="EMBL/GenBank/DDBJ databases">
        <title>Virgibacillus sp. LM2416.</title>
        <authorList>
            <person name="Tak E.J."/>
            <person name="Bae J.-W."/>
        </authorList>
    </citation>
    <scope>NUCLEOTIDE SEQUENCE [LARGE SCALE GENOMIC DNA]</scope>
    <source>
        <strain evidence="12 13">LM2416</strain>
    </source>
</reference>
<dbReference type="EMBL" id="CP022315">
    <property type="protein sequence ID" value="ASK62329.1"/>
    <property type="molecule type" value="Genomic_DNA"/>
</dbReference>
<dbReference type="Proteomes" id="UP000198312">
    <property type="component" value="Chromosome"/>
</dbReference>
<dbReference type="Gene3D" id="1.10.3720.10">
    <property type="entry name" value="MetI-like"/>
    <property type="match status" value="1"/>
</dbReference>
<dbReference type="OrthoDB" id="9797472at2"/>
<evidence type="ECO:0000256" key="10">
    <source>
        <dbReference type="RuleBase" id="RU363032"/>
    </source>
</evidence>
<name>A0A220U2I3_9BACI</name>
<evidence type="ECO:0000256" key="8">
    <source>
        <dbReference type="ARBA" id="ARBA00037215"/>
    </source>
</evidence>
<evidence type="ECO:0000313" key="12">
    <source>
        <dbReference type="EMBL" id="ASK62329.1"/>
    </source>
</evidence>
<dbReference type="AlphaFoldDB" id="A0A220U2I3"/>
<dbReference type="KEGG" id="vil:CFK37_09255"/>
<keyword evidence="4" id="KW-1003">Cell membrane</keyword>
<dbReference type="Pfam" id="PF00528">
    <property type="entry name" value="BPD_transp_1"/>
    <property type="match status" value="1"/>
</dbReference>
<dbReference type="GO" id="GO:0005886">
    <property type="term" value="C:plasma membrane"/>
    <property type="evidence" value="ECO:0007669"/>
    <property type="project" value="UniProtKB-SubCell"/>
</dbReference>
<protein>
    <recommendedName>
        <fullName evidence="9">Glutathione transport system permease protein GsiD</fullName>
    </recommendedName>
</protein>
<dbReference type="CDD" id="cd06261">
    <property type="entry name" value="TM_PBP2"/>
    <property type="match status" value="1"/>
</dbReference>
<evidence type="ECO:0000313" key="13">
    <source>
        <dbReference type="Proteomes" id="UP000198312"/>
    </source>
</evidence>
<comment type="similarity">
    <text evidence="2 10">Belongs to the binding-protein-dependent transport system permease family.</text>
</comment>
<feature type="transmembrane region" description="Helical" evidence="10">
    <location>
        <begin position="267"/>
        <end position="287"/>
    </location>
</feature>
<keyword evidence="13" id="KW-1185">Reference proteome</keyword>
<comment type="function">
    <text evidence="8">Part of the ABC transporter complex GsiABCD involved in glutathione import. Probably responsible for the translocation of the substrate across the membrane.</text>
</comment>
<evidence type="ECO:0000256" key="4">
    <source>
        <dbReference type="ARBA" id="ARBA00022475"/>
    </source>
</evidence>
<evidence type="ECO:0000256" key="9">
    <source>
        <dbReference type="ARBA" id="ARBA00041106"/>
    </source>
</evidence>
<evidence type="ECO:0000256" key="6">
    <source>
        <dbReference type="ARBA" id="ARBA00022989"/>
    </source>
</evidence>
<dbReference type="Pfam" id="PF12911">
    <property type="entry name" value="OppC_N"/>
    <property type="match status" value="1"/>
</dbReference>
<keyword evidence="3 10" id="KW-0813">Transport</keyword>
<feature type="transmembrane region" description="Helical" evidence="10">
    <location>
        <begin position="100"/>
        <end position="126"/>
    </location>
</feature>
<dbReference type="InterPro" id="IPR000515">
    <property type="entry name" value="MetI-like"/>
</dbReference>
<gene>
    <name evidence="12" type="ORF">CFK37_09255</name>
</gene>